<dbReference type="HAMAP" id="MF_00303">
    <property type="entry name" value="Trigger_factor_Tig"/>
    <property type="match status" value="1"/>
</dbReference>
<reference evidence="15 16" key="1">
    <citation type="journal article" date="2015" name="Appl. Environ. Microbiol.">
        <title>Aerobic and Anaerobic Thiosulfate Oxidation by a Cold-Adapted, Subglacial Chemoautotroph.</title>
        <authorList>
            <person name="Harrold Z.R."/>
            <person name="Skidmore M.L."/>
            <person name="Hamilton T.L."/>
            <person name="Desch L."/>
            <person name="Amada K."/>
            <person name="van Gelder W."/>
            <person name="Glover K."/>
            <person name="Roden E.E."/>
            <person name="Boyd E.S."/>
        </authorList>
    </citation>
    <scope>NUCLEOTIDE SEQUENCE [LARGE SCALE GENOMIC DNA]</scope>
    <source>
        <strain evidence="15 16">RG</strain>
    </source>
</reference>
<evidence type="ECO:0000256" key="10">
    <source>
        <dbReference type="ARBA" id="ARBA00029986"/>
    </source>
</evidence>
<proteinExistence type="inferred from homology"/>
<dbReference type="GO" id="GO:0015031">
    <property type="term" value="P:protein transport"/>
    <property type="evidence" value="ECO:0007669"/>
    <property type="project" value="UniProtKB-UniRule"/>
</dbReference>
<dbReference type="GO" id="GO:0005737">
    <property type="term" value="C:cytoplasm"/>
    <property type="evidence" value="ECO:0007669"/>
    <property type="project" value="UniProtKB-SubCell"/>
</dbReference>
<dbReference type="NCBIfam" id="TIGR00115">
    <property type="entry name" value="tig"/>
    <property type="match status" value="1"/>
</dbReference>
<dbReference type="PIRSF" id="PIRSF003095">
    <property type="entry name" value="Trigger_factor"/>
    <property type="match status" value="1"/>
</dbReference>
<dbReference type="PANTHER" id="PTHR30560:SF3">
    <property type="entry name" value="TRIGGER FACTOR-LIKE PROTEIN TIG, CHLOROPLASTIC"/>
    <property type="match status" value="1"/>
</dbReference>
<dbReference type="InterPro" id="IPR008881">
    <property type="entry name" value="Trigger_fac_ribosome-bd_bac"/>
</dbReference>
<evidence type="ECO:0000313" key="15">
    <source>
        <dbReference type="EMBL" id="KVW96143.1"/>
    </source>
</evidence>
<keyword evidence="16" id="KW-1185">Reference proteome</keyword>
<dbReference type="SUPFAM" id="SSF54534">
    <property type="entry name" value="FKBP-like"/>
    <property type="match status" value="1"/>
</dbReference>
<comment type="catalytic activity">
    <reaction evidence="1 11 12">
        <text>[protein]-peptidylproline (omega=180) = [protein]-peptidylproline (omega=0)</text>
        <dbReference type="Rhea" id="RHEA:16237"/>
        <dbReference type="Rhea" id="RHEA-COMP:10747"/>
        <dbReference type="Rhea" id="RHEA-COMP:10748"/>
        <dbReference type="ChEBI" id="CHEBI:83833"/>
        <dbReference type="ChEBI" id="CHEBI:83834"/>
        <dbReference type="EC" id="5.2.1.8"/>
    </reaction>
</comment>
<sequence length="432" mass="48047">MQANLEVLEGLVRRLDISVPMDPLETEVQSRLKRLARNVKMDGFRPGKAPLAAVARQHGPGVRQEVLGESLQARFGEAVQAHQLKIAGYPRFEPKAGQTDTTEMTFSARFEVYPEVKIDDLGTAKISRPVVDLGEAEVAKTLEVLQKQRRTFESTDRAAATADLVKFDYQGTVDGAAFEGGQGEDFAALIGEGRLLHEFEQNLIGTKAGDSKGFDLTFPAEYPAKDLAGKVAHFEVQVKDVQAPVMPPVDAEFAKALGVEDGDVEKLKTEVKSNLEREVKRRVQAKLKEQTMELLLQKSTLDLPQSLVAVETERLMKMTEADMQSRGVQTVKLSADMFTGQAERRVRLGLILAEIVQAHKLVAQPEQIRALIQEQAQSYEDPDQVMQWYYQNLERMHEIESLALEENVVAWVAGQAQVEDVTTSFEELMGRA</sequence>
<name>A0A106BP98_THIDE</name>
<feature type="domain" description="PPIase FKBP-type" evidence="14">
    <location>
        <begin position="162"/>
        <end position="247"/>
    </location>
</feature>
<dbReference type="InterPro" id="IPR046357">
    <property type="entry name" value="PPIase_dom_sf"/>
</dbReference>
<organism evidence="15 16">
    <name type="scientific">Thiobacillus denitrificans</name>
    <dbReference type="NCBI Taxonomy" id="36861"/>
    <lineage>
        <taxon>Bacteria</taxon>
        <taxon>Pseudomonadati</taxon>
        <taxon>Pseudomonadota</taxon>
        <taxon>Betaproteobacteria</taxon>
        <taxon>Nitrosomonadales</taxon>
        <taxon>Thiobacillaceae</taxon>
        <taxon>Thiobacillus</taxon>
    </lineage>
</organism>
<evidence type="ECO:0000256" key="11">
    <source>
        <dbReference type="HAMAP-Rule" id="MF_00303"/>
    </source>
</evidence>
<dbReference type="SUPFAM" id="SSF109998">
    <property type="entry name" value="Triger factor/SurA peptide-binding domain-like"/>
    <property type="match status" value="1"/>
</dbReference>
<dbReference type="STRING" id="1123392.GCA_000376425_02589"/>
<keyword evidence="11" id="KW-0963">Cytoplasm</keyword>
<keyword evidence="6 11" id="KW-0697">Rotamase</keyword>
<dbReference type="AlphaFoldDB" id="A0A106BP98"/>
<dbReference type="EC" id="5.2.1.8" evidence="3 11"/>
<dbReference type="PANTHER" id="PTHR30560">
    <property type="entry name" value="TRIGGER FACTOR CHAPERONE AND PEPTIDYL-PROLYL CIS/TRANS ISOMERASE"/>
    <property type="match status" value="1"/>
</dbReference>
<dbReference type="PROSITE" id="PS50059">
    <property type="entry name" value="FKBP_PPIASE"/>
    <property type="match status" value="1"/>
</dbReference>
<evidence type="ECO:0000256" key="12">
    <source>
        <dbReference type="PROSITE-ProRule" id="PRU00277"/>
    </source>
</evidence>
<evidence type="ECO:0000256" key="4">
    <source>
        <dbReference type="ARBA" id="ARBA00016902"/>
    </source>
</evidence>
<evidence type="ECO:0000256" key="6">
    <source>
        <dbReference type="ARBA" id="ARBA00023110"/>
    </source>
</evidence>
<dbReference type="GO" id="GO:0003755">
    <property type="term" value="F:peptidyl-prolyl cis-trans isomerase activity"/>
    <property type="evidence" value="ECO:0007669"/>
    <property type="project" value="UniProtKB-UniRule"/>
</dbReference>
<dbReference type="InterPro" id="IPR001179">
    <property type="entry name" value="PPIase_FKBP_dom"/>
</dbReference>
<dbReference type="Pfam" id="PF00254">
    <property type="entry name" value="FKBP_C"/>
    <property type="match status" value="1"/>
</dbReference>
<keyword evidence="9 11" id="KW-0131">Cell cycle</keyword>
<comment type="domain">
    <text evidence="11">Consists of 3 domains; the N-terminus binds the ribosome, the middle domain has PPIase activity, while the C-terminus has intrinsic chaperone activity on its own.</text>
</comment>
<evidence type="ECO:0000256" key="2">
    <source>
        <dbReference type="ARBA" id="ARBA00005464"/>
    </source>
</evidence>
<dbReference type="SUPFAM" id="SSF102735">
    <property type="entry name" value="Trigger factor ribosome-binding domain"/>
    <property type="match status" value="1"/>
</dbReference>
<comment type="caution">
    <text evidence="15">The sequence shown here is derived from an EMBL/GenBank/DDBJ whole genome shotgun (WGS) entry which is preliminary data.</text>
</comment>
<dbReference type="InterPro" id="IPR008880">
    <property type="entry name" value="Trigger_fac_C"/>
</dbReference>
<evidence type="ECO:0000313" key="16">
    <source>
        <dbReference type="Proteomes" id="UP000064243"/>
    </source>
</evidence>
<dbReference type="GO" id="GO:0043022">
    <property type="term" value="F:ribosome binding"/>
    <property type="evidence" value="ECO:0007669"/>
    <property type="project" value="TreeGrafter"/>
</dbReference>
<evidence type="ECO:0000256" key="13">
    <source>
        <dbReference type="RuleBase" id="RU003914"/>
    </source>
</evidence>
<dbReference type="FunFam" id="3.10.50.40:FF:000001">
    <property type="entry name" value="Trigger factor"/>
    <property type="match status" value="1"/>
</dbReference>
<dbReference type="InterPro" id="IPR005215">
    <property type="entry name" value="Trig_fac"/>
</dbReference>
<dbReference type="GO" id="GO:0051083">
    <property type="term" value="P:'de novo' cotranslational protein folding"/>
    <property type="evidence" value="ECO:0007669"/>
    <property type="project" value="TreeGrafter"/>
</dbReference>
<gene>
    <name evidence="11" type="primary">tig</name>
    <name evidence="15" type="ORF">ABW22_08950</name>
</gene>
<dbReference type="InterPro" id="IPR037041">
    <property type="entry name" value="Trigger_fac_C_sf"/>
</dbReference>
<evidence type="ECO:0000256" key="9">
    <source>
        <dbReference type="ARBA" id="ARBA00023306"/>
    </source>
</evidence>
<dbReference type="GO" id="GO:0051301">
    <property type="term" value="P:cell division"/>
    <property type="evidence" value="ECO:0007669"/>
    <property type="project" value="UniProtKB-KW"/>
</dbReference>
<dbReference type="Gene3D" id="1.10.3120.10">
    <property type="entry name" value="Trigger factor, C-terminal domain"/>
    <property type="match status" value="1"/>
</dbReference>
<dbReference type="GO" id="GO:0044183">
    <property type="term" value="F:protein folding chaperone"/>
    <property type="evidence" value="ECO:0007669"/>
    <property type="project" value="TreeGrafter"/>
</dbReference>
<dbReference type="Pfam" id="PF05698">
    <property type="entry name" value="Trigger_C"/>
    <property type="match status" value="1"/>
</dbReference>
<dbReference type="InterPro" id="IPR036611">
    <property type="entry name" value="Trigger_fac_ribosome-bd_sf"/>
</dbReference>
<dbReference type="Pfam" id="PF05697">
    <property type="entry name" value="Trigger_N"/>
    <property type="match status" value="1"/>
</dbReference>
<dbReference type="OrthoDB" id="9767721at2"/>
<keyword evidence="7 11" id="KW-0143">Chaperone</keyword>
<dbReference type="PATRIC" id="fig|36861.3.peg.1446"/>
<keyword evidence="5 11" id="KW-0132">Cell division</keyword>
<protein>
    <recommendedName>
        <fullName evidence="4 11">Trigger factor</fullName>
        <shortName evidence="11">TF</shortName>
        <ecNumber evidence="3 11">5.2.1.8</ecNumber>
    </recommendedName>
    <alternativeName>
        <fullName evidence="10 11">PPIase</fullName>
    </alternativeName>
</protein>
<dbReference type="Gene3D" id="3.30.70.1050">
    <property type="entry name" value="Trigger factor ribosome-binding domain"/>
    <property type="match status" value="1"/>
</dbReference>
<comment type="subcellular location">
    <subcellularLocation>
        <location evidence="11">Cytoplasm</location>
    </subcellularLocation>
    <text evidence="11">About half TF is bound to the ribosome near the polypeptide exit tunnel while the other half is free in the cytoplasm.</text>
</comment>
<comment type="function">
    <text evidence="11">Involved in protein export. Acts as a chaperone by maintaining the newly synthesized protein in an open conformation. Functions as a peptidyl-prolyl cis-trans isomerase.</text>
</comment>
<evidence type="ECO:0000256" key="7">
    <source>
        <dbReference type="ARBA" id="ARBA00023186"/>
    </source>
</evidence>
<dbReference type="Proteomes" id="UP000064243">
    <property type="component" value="Unassembled WGS sequence"/>
</dbReference>
<comment type="similarity">
    <text evidence="2 11 13">Belongs to the FKBP-type PPIase family. Tig subfamily.</text>
</comment>
<dbReference type="RefSeq" id="WP_059755119.1">
    <property type="nucleotide sequence ID" value="NZ_LDUG01000021.1"/>
</dbReference>
<dbReference type="Gene3D" id="3.10.50.40">
    <property type="match status" value="1"/>
</dbReference>
<evidence type="ECO:0000256" key="1">
    <source>
        <dbReference type="ARBA" id="ARBA00000971"/>
    </source>
</evidence>
<evidence type="ECO:0000256" key="8">
    <source>
        <dbReference type="ARBA" id="ARBA00023235"/>
    </source>
</evidence>
<dbReference type="InterPro" id="IPR027304">
    <property type="entry name" value="Trigger_fact/SurA_dom_sf"/>
</dbReference>
<evidence type="ECO:0000256" key="5">
    <source>
        <dbReference type="ARBA" id="ARBA00022618"/>
    </source>
</evidence>
<keyword evidence="8 11" id="KW-0413">Isomerase</keyword>
<dbReference type="EMBL" id="LDUG01000021">
    <property type="protein sequence ID" value="KVW96143.1"/>
    <property type="molecule type" value="Genomic_DNA"/>
</dbReference>
<evidence type="ECO:0000256" key="3">
    <source>
        <dbReference type="ARBA" id="ARBA00013194"/>
    </source>
</evidence>
<dbReference type="GO" id="GO:0043335">
    <property type="term" value="P:protein unfolding"/>
    <property type="evidence" value="ECO:0007669"/>
    <property type="project" value="TreeGrafter"/>
</dbReference>
<evidence type="ECO:0000259" key="14">
    <source>
        <dbReference type="PROSITE" id="PS50059"/>
    </source>
</evidence>
<accession>A0A106BP98</accession>